<dbReference type="SUPFAM" id="SSF54523">
    <property type="entry name" value="Pili subunits"/>
    <property type="match status" value="1"/>
</dbReference>
<dbReference type="InterPro" id="IPR000983">
    <property type="entry name" value="Bac_GSPG_pilin"/>
</dbReference>
<proteinExistence type="inferred from homology"/>
<keyword evidence="6" id="KW-0997">Cell inner membrane</keyword>
<protein>
    <recommendedName>
        <fullName evidence="3">Type II secretion system core protein G</fullName>
    </recommendedName>
</protein>
<dbReference type="PANTHER" id="PTHR30093:SF44">
    <property type="entry name" value="TYPE II SECRETION SYSTEM CORE PROTEIN G"/>
    <property type="match status" value="1"/>
</dbReference>
<sequence length="136" mass="15098">MMKAKTSQGFSLIELLVVLVILGLIAGLVVPNVMQRGEDAKVRAADAEIQRISMAVDEFYLDTGRAPRELRELVERPANVNNWNGPYINASNLNDPWDNPYNYRYPGEHRSFDIFSHGADGAPGGEGPNARIANWD</sequence>
<comment type="caution">
    <text evidence="13">The sequence shown here is derived from an EMBL/GenBank/DDBJ whole genome shotgun (WGS) entry which is preliminary data.</text>
</comment>
<evidence type="ECO:0000256" key="3">
    <source>
        <dbReference type="ARBA" id="ARBA00020042"/>
    </source>
</evidence>
<dbReference type="GO" id="GO:0015628">
    <property type="term" value="P:protein secretion by the type II secretion system"/>
    <property type="evidence" value="ECO:0007669"/>
    <property type="project" value="InterPro"/>
</dbReference>
<keyword evidence="4" id="KW-1003">Cell membrane</keyword>
<evidence type="ECO:0000313" key="13">
    <source>
        <dbReference type="EMBL" id="NDY94964.1"/>
    </source>
</evidence>
<dbReference type="InterPro" id="IPR045584">
    <property type="entry name" value="Pilin-like"/>
</dbReference>
<evidence type="ECO:0000256" key="7">
    <source>
        <dbReference type="ARBA" id="ARBA00022692"/>
    </source>
</evidence>
<dbReference type="Pfam" id="PF07963">
    <property type="entry name" value="N_methyl"/>
    <property type="match status" value="1"/>
</dbReference>
<evidence type="ECO:0000256" key="2">
    <source>
        <dbReference type="ARBA" id="ARBA00009984"/>
    </source>
</evidence>
<feature type="domain" description="Type II secretion system protein GspG C-terminal" evidence="12">
    <location>
        <begin position="32"/>
        <end position="135"/>
    </location>
</feature>
<keyword evidence="9 11" id="KW-0472">Membrane</keyword>
<dbReference type="InterPro" id="IPR012902">
    <property type="entry name" value="N_methyl_site"/>
</dbReference>
<evidence type="ECO:0000256" key="6">
    <source>
        <dbReference type="ARBA" id="ARBA00022519"/>
    </source>
</evidence>
<keyword evidence="8 11" id="KW-1133">Transmembrane helix</keyword>
<dbReference type="NCBIfam" id="TIGR01710">
    <property type="entry name" value="typeII_sec_gspG"/>
    <property type="match status" value="1"/>
</dbReference>
<evidence type="ECO:0000256" key="5">
    <source>
        <dbReference type="ARBA" id="ARBA00022481"/>
    </source>
</evidence>
<dbReference type="PANTHER" id="PTHR30093">
    <property type="entry name" value="GENERAL SECRETION PATHWAY PROTEIN G"/>
    <property type="match status" value="1"/>
</dbReference>
<dbReference type="Proteomes" id="UP000484885">
    <property type="component" value="Unassembled WGS sequence"/>
</dbReference>
<reference evidence="13 14" key="1">
    <citation type="submission" date="2020-02" db="EMBL/GenBank/DDBJ databases">
        <authorList>
            <person name="Zhang X.-Y."/>
        </authorList>
    </citation>
    <scope>NUCLEOTIDE SEQUENCE [LARGE SCALE GENOMIC DNA]</scope>
    <source>
        <strain evidence="13 14">C33</strain>
    </source>
</reference>
<keyword evidence="5" id="KW-0488">Methylation</keyword>
<dbReference type="AlphaFoldDB" id="A0A845UWT9"/>
<accession>A0A845UWT9</accession>
<keyword evidence="14" id="KW-1185">Reference proteome</keyword>
<evidence type="ECO:0000256" key="11">
    <source>
        <dbReference type="SAM" id="Phobius"/>
    </source>
</evidence>
<dbReference type="EMBL" id="JAAGSC010000034">
    <property type="protein sequence ID" value="NDY94964.1"/>
    <property type="molecule type" value="Genomic_DNA"/>
</dbReference>
<evidence type="ECO:0000259" key="12">
    <source>
        <dbReference type="Pfam" id="PF08334"/>
    </source>
</evidence>
<evidence type="ECO:0000256" key="1">
    <source>
        <dbReference type="ARBA" id="ARBA00004377"/>
    </source>
</evidence>
<comment type="subcellular location">
    <subcellularLocation>
        <location evidence="1">Cell inner membrane</location>
        <topology evidence="1">Single-pass membrane protein</topology>
    </subcellularLocation>
</comment>
<evidence type="ECO:0000256" key="4">
    <source>
        <dbReference type="ARBA" id="ARBA00022475"/>
    </source>
</evidence>
<dbReference type="Pfam" id="PF08334">
    <property type="entry name" value="T2SSG"/>
    <property type="match status" value="1"/>
</dbReference>
<keyword evidence="7 11" id="KW-0812">Transmembrane</keyword>
<dbReference type="GO" id="GO:0015627">
    <property type="term" value="C:type II protein secretion system complex"/>
    <property type="evidence" value="ECO:0007669"/>
    <property type="project" value="InterPro"/>
</dbReference>
<gene>
    <name evidence="13" type="primary">gspG</name>
    <name evidence="13" type="ORF">G3I74_04395</name>
</gene>
<evidence type="ECO:0000256" key="8">
    <source>
        <dbReference type="ARBA" id="ARBA00022989"/>
    </source>
</evidence>
<dbReference type="NCBIfam" id="TIGR02532">
    <property type="entry name" value="IV_pilin_GFxxxE"/>
    <property type="match status" value="1"/>
</dbReference>
<dbReference type="GO" id="GO:0005886">
    <property type="term" value="C:plasma membrane"/>
    <property type="evidence" value="ECO:0007669"/>
    <property type="project" value="UniProtKB-SubCell"/>
</dbReference>
<evidence type="ECO:0000256" key="10">
    <source>
        <dbReference type="SAM" id="MobiDB-lite"/>
    </source>
</evidence>
<name>A0A845UWT9_9GAMM</name>
<dbReference type="InterPro" id="IPR010054">
    <property type="entry name" value="Type2_sec_GspG"/>
</dbReference>
<evidence type="ECO:0000256" key="9">
    <source>
        <dbReference type="ARBA" id="ARBA00023136"/>
    </source>
</evidence>
<feature type="transmembrane region" description="Helical" evidence="11">
    <location>
        <begin position="12"/>
        <end position="34"/>
    </location>
</feature>
<dbReference type="InterPro" id="IPR013545">
    <property type="entry name" value="T2SS_protein-GspG_C"/>
</dbReference>
<dbReference type="PROSITE" id="PS00409">
    <property type="entry name" value="PROKAR_NTER_METHYL"/>
    <property type="match status" value="1"/>
</dbReference>
<dbReference type="PRINTS" id="PR00813">
    <property type="entry name" value="BCTERIALGSPG"/>
</dbReference>
<dbReference type="Gene3D" id="3.30.700.10">
    <property type="entry name" value="Glycoprotein, Type 4 Pilin"/>
    <property type="match status" value="1"/>
</dbReference>
<evidence type="ECO:0000313" key="14">
    <source>
        <dbReference type="Proteomes" id="UP000484885"/>
    </source>
</evidence>
<organism evidence="13 14">
    <name type="scientific">Wenzhouxiangella limi</name>
    <dbReference type="NCBI Taxonomy" id="2707351"/>
    <lineage>
        <taxon>Bacteria</taxon>
        <taxon>Pseudomonadati</taxon>
        <taxon>Pseudomonadota</taxon>
        <taxon>Gammaproteobacteria</taxon>
        <taxon>Chromatiales</taxon>
        <taxon>Wenzhouxiangellaceae</taxon>
        <taxon>Wenzhouxiangella</taxon>
    </lineage>
</organism>
<comment type="similarity">
    <text evidence="2">Belongs to the GSP G family.</text>
</comment>
<feature type="region of interest" description="Disordered" evidence="10">
    <location>
        <begin position="116"/>
        <end position="136"/>
    </location>
</feature>